<feature type="transmembrane region" description="Helical" evidence="1">
    <location>
        <begin position="421"/>
        <end position="437"/>
    </location>
</feature>
<reference evidence="2 3" key="1">
    <citation type="submission" date="2021-03" db="EMBL/GenBank/DDBJ databases">
        <title>Assistant Professor.</title>
        <authorList>
            <person name="Huq M.A."/>
        </authorList>
    </citation>
    <scope>NUCLEOTIDE SEQUENCE [LARGE SCALE GENOMIC DNA]</scope>
    <source>
        <strain evidence="2 3">MAH-29</strain>
    </source>
</reference>
<feature type="transmembrane region" description="Helical" evidence="1">
    <location>
        <begin position="353"/>
        <end position="371"/>
    </location>
</feature>
<feature type="transmembrane region" description="Helical" evidence="1">
    <location>
        <begin position="99"/>
        <end position="123"/>
    </location>
</feature>
<keyword evidence="1" id="KW-0472">Membrane</keyword>
<evidence type="ECO:0000313" key="3">
    <source>
        <dbReference type="Proteomes" id="UP000677244"/>
    </source>
</evidence>
<evidence type="ECO:0000256" key="1">
    <source>
        <dbReference type="SAM" id="Phobius"/>
    </source>
</evidence>
<keyword evidence="1" id="KW-0812">Transmembrane</keyword>
<feature type="transmembrane region" description="Helical" evidence="1">
    <location>
        <begin position="176"/>
        <end position="195"/>
    </location>
</feature>
<protein>
    <recommendedName>
        <fullName evidence="4">Glycosyltransferase RgtA/B/C/D-like domain-containing protein</fullName>
    </recommendedName>
</protein>
<dbReference type="EMBL" id="JAGHKO010000001">
    <property type="protein sequence ID" value="MBO9198738.1"/>
    <property type="molecule type" value="Genomic_DNA"/>
</dbReference>
<name>A0ABS3YLG3_9BACT</name>
<organism evidence="2 3">
    <name type="scientific">Niastella soli</name>
    <dbReference type="NCBI Taxonomy" id="2821487"/>
    <lineage>
        <taxon>Bacteria</taxon>
        <taxon>Pseudomonadati</taxon>
        <taxon>Bacteroidota</taxon>
        <taxon>Chitinophagia</taxon>
        <taxon>Chitinophagales</taxon>
        <taxon>Chitinophagaceae</taxon>
        <taxon>Niastella</taxon>
    </lineage>
</organism>
<feature type="transmembrane region" description="Helical" evidence="1">
    <location>
        <begin position="202"/>
        <end position="219"/>
    </location>
</feature>
<dbReference type="Proteomes" id="UP000677244">
    <property type="component" value="Unassembled WGS sequence"/>
</dbReference>
<feature type="transmembrane region" description="Helical" evidence="1">
    <location>
        <begin position="391"/>
        <end position="415"/>
    </location>
</feature>
<gene>
    <name evidence="2" type="ORF">J7I42_00595</name>
</gene>
<accession>A0ABS3YLG3</accession>
<dbReference type="RefSeq" id="WP_209136822.1">
    <property type="nucleotide sequence ID" value="NZ_JAGHKO010000001.1"/>
</dbReference>
<keyword evidence="3" id="KW-1185">Reference proteome</keyword>
<feature type="transmembrane region" description="Helical" evidence="1">
    <location>
        <begin position="12"/>
        <end position="35"/>
    </location>
</feature>
<feature type="transmembrane region" description="Helical" evidence="1">
    <location>
        <begin position="129"/>
        <end position="146"/>
    </location>
</feature>
<comment type="caution">
    <text evidence="2">The sequence shown here is derived from an EMBL/GenBank/DDBJ whole genome shotgun (WGS) entry which is preliminary data.</text>
</comment>
<feature type="transmembrane region" description="Helical" evidence="1">
    <location>
        <begin position="153"/>
        <end position="170"/>
    </location>
</feature>
<sequence>MLHIPSRTPKVFFLILAIFLSISWLVLLIINPVIIAPDSYGYMETAKHLSDPSSSRPILFPLLILITNTLHLKLSIVCYFIQMASLVCFFWFCGPRKNLLSLANLGILIVFLLMPATWSYFGICLTESIIFAVEIWIVIFLSLLFFPARQNSLVSMVLYSLAIALLAITLKPWIMIYVVGCSVLFTVITLFIKAFRAVRKPALVLFIVTIGAFAFSYRYNIDHSSSSANIVYLLANSDRVDDLKARLHEAKDTTTEEARFISLVIDDIQVLQTKYNADPLTAPMEDQKVLKVNDKAYADTINKAFKIAYFQRSKDVINLMNLSVSRYINDTQLGLTCLDICYGPAFKILRKNGVYFALAFFGLTLIVWVIGKRRKGTPLFKRPVSIAGKQLLIFVVILLFTSFFFALFLSISGGIELRRTVLPAVLFQLAAISYLIINRHKLMAAKEDNKPNNA</sequence>
<proteinExistence type="predicted"/>
<keyword evidence="1" id="KW-1133">Transmembrane helix</keyword>
<evidence type="ECO:0000313" key="2">
    <source>
        <dbReference type="EMBL" id="MBO9198738.1"/>
    </source>
</evidence>
<evidence type="ECO:0008006" key="4">
    <source>
        <dbReference type="Google" id="ProtNLM"/>
    </source>
</evidence>
<feature type="transmembrane region" description="Helical" evidence="1">
    <location>
        <begin position="70"/>
        <end position="92"/>
    </location>
</feature>